<proteinExistence type="predicted"/>
<gene>
    <name evidence="1" type="ORF">GlitD10_0286</name>
</gene>
<accession>A0A1J0A9J7</accession>
<dbReference type="EMBL" id="CP017675">
    <property type="protein sequence ID" value="APB32589.1"/>
    <property type="molecule type" value="Genomic_DNA"/>
</dbReference>
<dbReference type="OrthoDB" id="9769734at2"/>
<dbReference type="Proteomes" id="UP000180235">
    <property type="component" value="Chromosome"/>
</dbReference>
<organism evidence="1 2">
    <name type="scientific">Gloeomargarita lithophora Alchichica-D10</name>
    <dbReference type="NCBI Taxonomy" id="1188229"/>
    <lineage>
        <taxon>Bacteria</taxon>
        <taxon>Bacillati</taxon>
        <taxon>Cyanobacteriota</taxon>
        <taxon>Cyanophyceae</taxon>
        <taxon>Gloeomargaritales</taxon>
        <taxon>Gloeomargaritaceae</taxon>
        <taxon>Gloeomargarita</taxon>
    </lineage>
</organism>
<evidence type="ECO:0000313" key="2">
    <source>
        <dbReference type="Proteomes" id="UP000180235"/>
    </source>
</evidence>
<keyword evidence="2" id="KW-1185">Reference proteome</keyword>
<name>A0A1J0A9J7_9CYAN</name>
<sequence>MGIVSEHLSQLVAKQIHAKGIVVWYDREKHYEKLVSELTIPDTTIARYTDSFFALRRDVAHLLQGHTPPQLLVYVPLARENTDNALIELDCLGVIMRPGDGSLSCNTRLSVVARHAFKSILSSEEIGKIVQQIDAGKLDLLDLDAIGSKGKDISAGMIALILGTTEPITVTLLFLNDQAYDGQIIQKSVTSDLQHLFNQAFGIELATHLSLEEWRYQLVKYLLITELAEVLKDKLPPQLCLLTTATECQHIENCLNLVNTWRNHQQYNQNYALLANKIEQELRLVTLNLPVELLSNCETFRTIVYRILQHIQEQALHQVSIGFTELTELLSFAQQNSHKFWSRIEPTIHSQWLLVITAMQVLIESQKISTQLKNSPQDMAGLVNAYTSGEQPWCVLDTYYRHLESCKYDFDFPQYAQDHQNSLDKLIISAEQTYTQVISEMAKLFTEQFATSRHGNLLQQRQIFSKYVAPYIEDQKNGKVAYIWVDALCYEMALDMKQALAQEFTAELVPAIATPPTITETGMAALLPKADQSFRIVSTNKSKLAVEICGTVIHKRQGRINFLKANVGVNLCDMELEQLLPKPNKALRERIGSADLILITSQEIDKSGEQDNPLSARRQIDRTIKDLCRAVRILTETGIKTIIITSDHGHLFADQISDDLKIDPPCEQTSTQTTDLHRRVWIGTGGEKSSAYLYTSLNKLGVDSEYDLATPYRFAVFKAKGGANCYFHGGLSPQEVIIPVLVLKSDNRQVIPSEVDWQVTPGSQQITTRFFSVKISGARSGLGLGDLPKIRMELRANKKIISQTVMATYGFTDATGEIVLKTSANEPMQVEPNTIALMIIDETNTNNNATLYLLDARTNRELVKPITIPICISL</sequence>
<protein>
    <submittedName>
        <fullName evidence="1">ABC-type uncharacterized transport systems, ATPase components</fullName>
    </submittedName>
</protein>
<dbReference type="STRING" id="1188229.GlitD10_0286"/>
<dbReference type="KEGG" id="glt:GlitD10_0286"/>
<reference evidence="1 2" key="1">
    <citation type="submission" date="2016-10" db="EMBL/GenBank/DDBJ databases">
        <title>Description of Gloeomargarita lithophora gen. nov., sp. nov., a thylakoid-bearing basal-branching cyanobacterium with intracellular carbonates, and proposal for Gloeomargaritales ord. nov.</title>
        <authorList>
            <person name="Moreira D."/>
            <person name="Tavera R."/>
            <person name="Benzerara K."/>
            <person name="Skouri-Panet F."/>
            <person name="Couradeau E."/>
            <person name="Gerard E."/>
            <person name="Loussert C."/>
            <person name="Novelo E."/>
            <person name="Zivanovic Y."/>
            <person name="Lopez-Garcia P."/>
        </authorList>
    </citation>
    <scope>NUCLEOTIDE SEQUENCE [LARGE SCALE GENOMIC DNA]</scope>
    <source>
        <strain evidence="1 2">D10</strain>
    </source>
</reference>
<dbReference type="AlphaFoldDB" id="A0A1J0A9J7"/>
<dbReference type="Pfam" id="PF08665">
    <property type="entry name" value="PglZ"/>
    <property type="match status" value="1"/>
</dbReference>
<dbReference type="RefSeq" id="WP_071453306.1">
    <property type="nucleotide sequence ID" value="NZ_CP017675.1"/>
</dbReference>
<evidence type="ECO:0000313" key="1">
    <source>
        <dbReference type="EMBL" id="APB32589.1"/>
    </source>
</evidence>